<sequence length="56" mass="6644">MVKTRAKKVEDNQLEKYFCWTKCKRFNLVRIIAITWLCLKWKTVTPTGTARAEDPL</sequence>
<evidence type="ECO:0000313" key="1">
    <source>
        <dbReference type="EMBL" id="GLO65130.1"/>
    </source>
</evidence>
<comment type="caution">
    <text evidence="1">The sequence shown here is derived from an EMBL/GenBank/DDBJ whole genome shotgun (WGS) entry which is preliminary data.</text>
</comment>
<accession>A0ABQ5TGH9</accession>
<protein>
    <submittedName>
        <fullName evidence="1">Uncharacterized protein</fullName>
    </submittedName>
</protein>
<dbReference type="EMBL" id="BSKO01000001">
    <property type="protein sequence ID" value="GLO65130.1"/>
    <property type="molecule type" value="Genomic_DNA"/>
</dbReference>
<reference evidence="1 2" key="1">
    <citation type="submission" date="2023-02" db="EMBL/GenBank/DDBJ databases">
        <title>Oceanobacillus kimchii IFOP_LL358 isolated form Alexandrium catenella lab strain.</title>
        <authorList>
            <person name="Gajardo G."/>
            <person name="Ueki S."/>
            <person name="Maruyama F."/>
        </authorList>
    </citation>
    <scope>NUCLEOTIDE SEQUENCE [LARGE SCALE GENOMIC DNA]</scope>
    <source>
        <strain evidence="1 2">IFOP_LL358</strain>
    </source>
</reference>
<evidence type="ECO:0000313" key="2">
    <source>
        <dbReference type="Proteomes" id="UP001275436"/>
    </source>
</evidence>
<keyword evidence="2" id="KW-1185">Reference proteome</keyword>
<organism evidence="1 2">
    <name type="scientific">Oceanobacillus kimchii</name>
    <dbReference type="NCBI Taxonomy" id="746691"/>
    <lineage>
        <taxon>Bacteria</taxon>
        <taxon>Bacillati</taxon>
        <taxon>Bacillota</taxon>
        <taxon>Bacilli</taxon>
        <taxon>Bacillales</taxon>
        <taxon>Bacillaceae</taxon>
        <taxon>Oceanobacillus</taxon>
    </lineage>
</organism>
<gene>
    <name evidence="1" type="ORF">MACH08_09140</name>
</gene>
<proteinExistence type="predicted"/>
<dbReference type="Proteomes" id="UP001275436">
    <property type="component" value="Unassembled WGS sequence"/>
</dbReference>
<name>A0ABQ5TGH9_9BACI</name>